<keyword evidence="3" id="KW-1185">Reference proteome</keyword>
<reference evidence="2 3" key="1">
    <citation type="submission" date="2020-01" db="EMBL/GenBank/DDBJ databases">
        <title>Genomes of bacteria type strains.</title>
        <authorList>
            <person name="Chen J."/>
            <person name="Zhu S."/>
            <person name="Chen J."/>
        </authorList>
    </citation>
    <scope>NUCLEOTIDE SEQUENCE [LARGE SCALE GENOMIC DNA]</scope>
    <source>
        <strain evidence="2 3">KCTC 52919</strain>
    </source>
</reference>
<dbReference type="RefSeq" id="WP_163042070.1">
    <property type="nucleotide sequence ID" value="NZ_JAAAMJ010000001.1"/>
</dbReference>
<evidence type="ECO:0000313" key="2">
    <source>
        <dbReference type="EMBL" id="NDV85330.1"/>
    </source>
</evidence>
<organism evidence="2 3">
    <name type="scientific">Aurantimonas aggregata</name>
    <dbReference type="NCBI Taxonomy" id="2047720"/>
    <lineage>
        <taxon>Bacteria</taxon>
        <taxon>Pseudomonadati</taxon>
        <taxon>Pseudomonadota</taxon>
        <taxon>Alphaproteobacteria</taxon>
        <taxon>Hyphomicrobiales</taxon>
        <taxon>Aurantimonadaceae</taxon>
        <taxon>Aurantimonas</taxon>
    </lineage>
</organism>
<proteinExistence type="inferred from homology"/>
<evidence type="ECO:0000313" key="3">
    <source>
        <dbReference type="Proteomes" id="UP000476332"/>
    </source>
</evidence>
<comment type="subcellular location">
    <subcellularLocation>
        <location evidence="1">Cytoplasm</location>
    </subcellularLocation>
</comment>
<dbReference type="Proteomes" id="UP000476332">
    <property type="component" value="Unassembled WGS sequence"/>
</dbReference>
<dbReference type="SUPFAM" id="SSF53927">
    <property type="entry name" value="Cytidine deaminase-like"/>
    <property type="match status" value="1"/>
</dbReference>
<dbReference type="PIRSF" id="PIRSF015626">
    <property type="entry name" value="FdhD"/>
    <property type="match status" value="1"/>
</dbReference>
<name>A0A6L9MCC2_9HYPH</name>
<dbReference type="Gene3D" id="3.10.20.10">
    <property type="match status" value="1"/>
</dbReference>
<sequence>MQHTTIRPDAPLVLPDPDLPLLTQAVTGVDHNGVTVDIRVPVERTLTLYLNAQEIVTMMTINDYPEYLALGYLLNQNMLKPGDVVTGVDYDDDLQVVVVRTEAGTNYEQKLRKRTLTSGCAQGTAFGDLMESMEGVVLPQAELRTSWLYHLTRTINTTPSIYLAAGSIHGCVLCRGDQPLCYMEDVGRHNAVDKIAGWMFRNDVDPADKIMYTTGRLTSEMVIKTVRMGIPVLVSRSGFTAWGVELAQKAGLTLVGRARGKRFVAVAGQERIVFDLDIEATPEAPLADRKGYRP</sequence>
<dbReference type="AlphaFoldDB" id="A0A6L9MCC2"/>
<dbReference type="Gene3D" id="3.40.140.10">
    <property type="entry name" value="Cytidine Deaminase, domain 2"/>
    <property type="match status" value="1"/>
</dbReference>
<keyword evidence="1" id="KW-0501">Molybdenum cofactor biosynthesis</keyword>
<dbReference type="HAMAP" id="MF_00187">
    <property type="entry name" value="FdhD"/>
    <property type="match status" value="1"/>
</dbReference>
<keyword evidence="1" id="KW-0963">Cytoplasm</keyword>
<gene>
    <name evidence="1" type="primary">fdhD</name>
    <name evidence="2" type="ORF">GTW51_01300</name>
</gene>
<dbReference type="InterPro" id="IPR016193">
    <property type="entry name" value="Cytidine_deaminase-like"/>
</dbReference>
<dbReference type="InterPro" id="IPR003786">
    <property type="entry name" value="FdhD"/>
</dbReference>
<dbReference type="GO" id="GO:0005737">
    <property type="term" value="C:cytoplasm"/>
    <property type="evidence" value="ECO:0007669"/>
    <property type="project" value="UniProtKB-SubCell"/>
</dbReference>
<comment type="similarity">
    <text evidence="1">Belongs to the FdhD family.</text>
</comment>
<accession>A0A6L9MCC2</accession>
<dbReference type="GO" id="GO:0097163">
    <property type="term" value="F:sulfur carrier activity"/>
    <property type="evidence" value="ECO:0007669"/>
    <property type="project" value="UniProtKB-UniRule"/>
</dbReference>
<dbReference type="PANTHER" id="PTHR30592:SF4">
    <property type="entry name" value="SULFUR CARRIER PROTEIN FDHD"/>
    <property type="match status" value="1"/>
</dbReference>
<dbReference type="Pfam" id="PF02634">
    <property type="entry name" value="FdhD-NarQ"/>
    <property type="match status" value="1"/>
</dbReference>
<dbReference type="GO" id="GO:0006777">
    <property type="term" value="P:Mo-molybdopterin cofactor biosynthetic process"/>
    <property type="evidence" value="ECO:0007669"/>
    <property type="project" value="UniProtKB-UniRule"/>
</dbReference>
<evidence type="ECO:0000256" key="1">
    <source>
        <dbReference type="HAMAP-Rule" id="MF_00187"/>
    </source>
</evidence>
<comment type="caution">
    <text evidence="1">Lacks conserved residue(s) required for the propagation of feature annotation.</text>
</comment>
<dbReference type="PANTHER" id="PTHR30592">
    <property type="entry name" value="FORMATE DEHYDROGENASE"/>
    <property type="match status" value="1"/>
</dbReference>
<comment type="caution">
    <text evidence="2">The sequence shown here is derived from an EMBL/GenBank/DDBJ whole genome shotgun (WGS) entry which is preliminary data.</text>
</comment>
<dbReference type="EMBL" id="JAAAMJ010000001">
    <property type="protein sequence ID" value="NDV85330.1"/>
    <property type="molecule type" value="Genomic_DNA"/>
</dbReference>
<protein>
    <recommendedName>
        <fullName evidence="1">Sulfur carrier protein FdhD</fullName>
    </recommendedName>
</protein>
<feature type="active site" description="Cysteine persulfide intermediate" evidence="1">
    <location>
        <position position="120"/>
    </location>
</feature>
<keyword evidence="2" id="KW-0808">Transferase</keyword>
<dbReference type="GO" id="GO:0016783">
    <property type="term" value="F:sulfurtransferase activity"/>
    <property type="evidence" value="ECO:0007669"/>
    <property type="project" value="InterPro"/>
</dbReference>
<comment type="function">
    <text evidence="1">Required for formate dehydrogenase (FDH) activity. Acts as a sulfur carrier protein that transfers sulfur from IscS to the molybdenum cofactor prior to its insertion into FDH.</text>
</comment>